<evidence type="ECO:0000313" key="3">
    <source>
        <dbReference type="EMBL" id="BAN01566.1"/>
    </source>
</evidence>
<dbReference type="Pfam" id="PF09350">
    <property type="entry name" value="DJC28_CD"/>
    <property type="match status" value="1"/>
</dbReference>
<gene>
    <name evidence="3" type="ORF">YM304_12520</name>
</gene>
<accession>A0A6C7EC18</accession>
<evidence type="ECO:0000259" key="2">
    <source>
        <dbReference type="Pfam" id="PF09350"/>
    </source>
</evidence>
<feature type="region of interest" description="Disordered" evidence="1">
    <location>
        <begin position="131"/>
        <end position="162"/>
    </location>
</feature>
<feature type="compositionally biased region" description="Basic residues" evidence="1">
    <location>
        <begin position="152"/>
        <end position="162"/>
    </location>
</feature>
<reference evidence="3 4" key="1">
    <citation type="journal article" date="2013" name="Int. J. Syst. Evol. Microbiol.">
        <title>Ilumatobacter nonamiense sp. nov. and Ilumatobacter coccineum sp. nov., isolated from seashore sand.</title>
        <authorList>
            <person name="Matsumoto A."/>
            <person name="Kasai H."/>
            <person name="Matsuo Y."/>
            <person name="Shizuri Y."/>
            <person name="Ichikawa N."/>
            <person name="Fujita N."/>
            <person name="Omura S."/>
            <person name="Takahashi Y."/>
        </authorList>
    </citation>
    <scope>NUCLEOTIDE SEQUENCE [LARGE SCALE GENOMIC DNA]</scope>
    <source>
        <strain evidence="4">NBRC 103263 / KCTC 29153 / YM16-304</strain>
    </source>
</reference>
<proteinExistence type="predicted"/>
<evidence type="ECO:0000256" key="1">
    <source>
        <dbReference type="SAM" id="MobiDB-lite"/>
    </source>
</evidence>
<dbReference type="Proteomes" id="UP000011863">
    <property type="component" value="Chromosome"/>
</dbReference>
<feature type="compositionally biased region" description="Pro residues" evidence="1">
    <location>
        <begin position="133"/>
        <end position="149"/>
    </location>
</feature>
<dbReference type="AlphaFoldDB" id="A0A6C7EC18"/>
<name>A0A6C7EC18_ILUCY</name>
<dbReference type="RefSeq" id="WP_015440813.1">
    <property type="nucleotide sequence ID" value="NC_020520.1"/>
</dbReference>
<keyword evidence="4" id="KW-1185">Reference proteome</keyword>
<protein>
    <recommendedName>
        <fullName evidence="2">DnaJ homologue subfamily C member 28 conserved domain-containing protein</fullName>
    </recommendedName>
</protein>
<dbReference type="KEGG" id="aym:YM304_12520"/>
<feature type="domain" description="DnaJ homologue subfamily C member 28 conserved" evidence="2">
    <location>
        <begin position="14"/>
        <end position="79"/>
    </location>
</feature>
<sequence>MTERKPTGASWRSWIEHQITEGQRGGAFDDLVGAGKPIADIGVVHDEMWWVKAKLRDEEIDWLPPTIAIRAEREAAIDAALAAPDETTVRLVIDDLNRRIRYVNSHATAGPPSSVVVVDVETILERWRVAHPAPEPTPPSPSPASAPEPAPRRRWWRRTRRA</sequence>
<evidence type="ECO:0000313" key="4">
    <source>
        <dbReference type="Proteomes" id="UP000011863"/>
    </source>
</evidence>
<dbReference type="InterPro" id="IPR018961">
    <property type="entry name" value="DnaJ_homolog_subfam-C_membr-28"/>
</dbReference>
<dbReference type="OrthoDB" id="3395286at2"/>
<dbReference type="EMBL" id="AP012057">
    <property type="protein sequence ID" value="BAN01566.1"/>
    <property type="molecule type" value="Genomic_DNA"/>
</dbReference>
<organism evidence="3 4">
    <name type="scientific">Ilumatobacter coccineus (strain NBRC 103263 / KCTC 29153 / YM16-304)</name>
    <dbReference type="NCBI Taxonomy" id="1313172"/>
    <lineage>
        <taxon>Bacteria</taxon>
        <taxon>Bacillati</taxon>
        <taxon>Actinomycetota</taxon>
        <taxon>Acidimicrobiia</taxon>
        <taxon>Acidimicrobiales</taxon>
        <taxon>Ilumatobacteraceae</taxon>
        <taxon>Ilumatobacter</taxon>
    </lineage>
</organism>